<dbReference type="Pfam" id="PF01943">
    <property type="entry name" value="Polysacc_synt"/>
    <property type="match status" value="1"/>
</dbReference>
<feature type="transmembrane region" description="Helical" evidence="6">
    <location>
        <begin position="344"/>
        <end position="365"/>
    </location>
</feature>
<feature type="transmembrane region" description="Helical" evidence="6">
    <location>
        <begin position="190"/>
        <end position="210"/>
    </location>
</feature>
<comment type="subcellular location">
    <subcellularLocation>
        <location evidence="1">Cell membrane</location>
        <topology evidence="1">Multi-pass membrane protein</topology>
    </subcellularLocation>
</comment>
<feature type="transmembrane region" description="Helical" evidence="6">
    <location>
        <begin position="20"/>
        <end position="43"/>
    </location>
</feature>
<feature type="transmembrane region" description="Helical" evidence="6">
    <location>
        <begin position="310"/>
        <end position="332"/>
    </location>
</feature>
<evidence type="ECO:0000313" key="7">
    <source>
        <dbReference type="EMBL" id="BBO87659.1"/>
    </source>
</evidence>
<feature type="transmembrane region" description="Helical" evidence="6">
    <location>
        <begin position="372"/>
        <end position="393"/>
    </location>
</feature>
<keyword evidence="8" id="KW-1185">Reference proteome</keyword>
<gene>
    <name evidence="7" type="ORF">DSCOOX_08390</name>
</gene>
<dbReference type="GO" id="GO:0005886">
    <property type="term" value="C:plasma membrane"/>
    <property type="evidence" value="ECO:0007669"/>
    <property type="project" value="UniProtKB-SubCell"/>
</dbReference>
<dbReference type="InterPro" id="IPR050833">
    <property type="entry name" value="Poly_Biosynth_Transport"/>
</dbReference>
<feature type="transmembrane region" description="Helical" evidence="6">
    <location>
        <begin position="231"/>
        <end position="255"/>
    </location>
</feature>
<name>A0A5K8A558_9BACT</name>
<feature type="transmembrane region" description="Helical" evidence="6">
    <location>
        <begin position="49"/>
        <end position="69"/>
    </location>
</feature>
<organism evidence="7 8">
    <name type="scientific">Desulfosarcina ovata subsp. ovata</name>
    <dbReference type="NCBI Taxonomy" id="2752305"/>
    <lineage>
        <taxon>Bacteria</taxon>
        <taxon>Pseudomonadati</taxon>
        <taxon>Thermodesulfobacteriota</taxon>
        <taxon>Desulfobacteria</taxon>
        <taxon>Desulfobacterales</taxon>
        <taxon>Desulfosarcinaceae</taxon>
        <taxon>Desulfosarcina</taxon>
    </lineage>
</organism>
<keyword evidence="4 6" id="KW-1133">Transmembrane helix</keyword>
<keyword evidence="2" id="KW-1003">Cell membrane</keyword>
<dbReference type="Proteomes" id="UP000422108">
    <property type="component" value="Chromosome"/>
</dbReference>
<dbReference type="EMBL" id="AP021879">
    <property type="protein sequence ID" value="BBO87659.1"/>
    <property type="molecule type" value="Genomic_DNA"/>
</dbReference>
<keyword evidence="5 6" id="KW-0472">Membrane</keyword>
<dbReference type="PANTHER" id="PTHR30250">
    <property type="entry name" value="PST FAMILY PREDICTED COLANIC ACID TRANSPORTER"/>
    <property type="match status" value="1"/>
</dbReference>
<dbReference type="PANTHER" id="PTHR30250:SF11">
    <property type="entry name" value="O-ANTIGEN TRANSPORTER-RELATED"/>
    <property type="match status" value="1"/>
</dbReference>
<reference evidence="7 8" key="1">
    <citation type="submission" date="2019-11" db="EMBL/GenBank/DDBJ databases">
        <title>Comparative genomics of hydrocarbon-degrading Desulfosarcina strains.</title>
        <authorList>
            <person name="Watanabe M."/>
            <person name="Kojima H."/>
            <person name="Fukui M."/>
        </authorList>
    </citation>
    <scope>NUCLEOTIDE SEQUENCE [LARGE SCALE GENOMIC DNA]</scope>
    <source>
        <strain evidence="8">oXyS1</strain>
    </source>
</reference>
<evidence type="ECO:0000256" key="5">
    <source>
        <dbReference type="ARBA" id="ARBA00023136"/>
    </source>
</evidence>
<evidence type="ECO:0000313" key="8">
    <source>
        <dbReference type="Proteomes" id="UP000422108"/>
    </source>
</evidence>
<accession>A0A5K8A558</accession>
<feature type="transmembrane region" description="Helical" evidence="6">
    <location>
        <begin position="261"/>
        <end position="281"/>
    </location>
</feature>
<protein>
    <submittedName>
        <fullName evidence="7">Flippase</fullName>
    </submittedName>
</protein>
<evidence type="ECO:0000256" key="1">
    <source>
        <dbReference type="ARBA" id="ARBA00004651"/>
    </source>
</evidence>
<evidence type="ECO:0000256" key="6">
    <source>
        <dbReference type="SAM" id="Phobius"/>
    </source>
</evidence>
<dbReference type="AlphaFoldDB" id="A0A5K8A558"/>
<keyword evidence="3 6" id="KW-0812">Transmembrane</keyword>
<evidence type="ECO:0000256" key="4">
    <source>
        <dbReference type="ARBA" id="ARBA00022989"/>
    </source>
</evidence>
<evidence type="ECO:0000256" key="3">
    <source>
        <dbReference type="ARBA" id="ARBA00022692"/>
    </source>
</evidence>
<feature type="transmembrane region" description="Helical" evidence="6">
    <location>
        <begin position="97"/>
        <end position="115"/>
    </location>
</feature>
<sequence length="439" mass="47947">MFKFNIRNSEIGETIKRAALAFVIKVMGAGLAFIFNLMLARIIGADGSGIYFLALTITTITTVLGRMGLDNSLLRFVAAGAATKDWSSVKGVYNKSISLSFLVSLLAASIVFIFADFLTNNLFSKPELLQPLRLMIFAAVPMSLLLLNAQAILGLKKISESQLINSVGVQTIIIIGVITIGRKMGINGVMYSYLAGAIFIAFISHLLWKYNTPQLKNITGEFDTRKLLDSCLPLFWVSSMNIMMNWTGTFLLGIWGSSSDVGIFSIAVRNAMLISFILHAVNAASSAKYSELYHLGDISGFAYYAKKTTIILILISTPICLFFVICSKWIMGLFGASFIQGWDLLTILAIAQFLNVAAGSVGPILMMSGNEVAVRNSIFFSAVLNLILCMLLIPDYGTLGAACANSISLVSANLYCIFEIKRRLGFSLYMFTPSKERQI</sequence>
<dbReference type="InterPro" id="IPR002797">
    <property type="entry name" value="Polysacc_synth"/>
</dbReference>
<feature type="transmembrane region" description="Helical" evidence="6">
    <location>
        <begin position="399"/>
        <end position="418"/>
    </location>
</feature>
<feature type="transmembrane region" description="Helical" evidence="6">
    <location>
        <begin position="167"/>
        <end position="184"/>
    </location>
</feature>
<proteinExistence type="predicted"/>
<evidence type="ECO:0000256" key="2">
    <source>
        <dbReference type="ARBA" id="ARBA00022475"/>
    </source>
</evidence>
<feature type="transmembrane region" description="Helical" evidence="6">
    <location>
        <begin position="135"/>
        <end position="155"/>
    </location>
</feature>